<accession>A0AAN9A7V3</accession>
<name>A0AAN9A7V3_HALRR</name>
<dbReference type="AlphaFoldDB" id="A0AAN9A7V3"/>
<dbReference type="SUPFAM" id="SSF81321">
    <property type="entry name" value="Family A G protein-coupled receptor-like"/>
    <property type="match status" value="1"/>
</dbReference>
<dbReference type="Proteomes" id="UP001381693">
    <property type="component" value="Unassembled WGS sequence"/>
</dbReference>
<protein>
    <recommendedName>
        <fullName evidence="3">G protein-coupled receptor</fullName>
    </recommendedName>
</protein>
<evidence type="ECO:0000313" key="1">
    <source>
        <dbReference type="EMBL" id="KAK7084096.1"/>
    </source>
</evidence>
<reference evidence="1 2" key="1">
    <citation type="submission" date="2023-11" db="EMBL/GenBank/DDBJ databases">
        <title>Halocaridina rubra genome assembly.</title>
        <authorList>
            <person name="Smith C."/>
        </authorList>
    </citation>
    <scope>NUCLEOTIDE SEQUENCE [LARGE SCALE GENOMIC DNA]</scope>
    <source>
        <strain evidence="1">EP-1</strain>
        <tissue evidence="1">Whole</tissue>
    </source>
</reference>
<sequence length="104" mass="11846">MSRYNNSTDVTVDNITRTLGIIFIVNSFLNAPHFLSHLLHARDAAYYTVHNIFHLQLAIDPLIFMGMNSDHRRAVAGGFRSCHSKCSDRDEEQFYISILSTAMI</sequence>
<evidence type="ECO:0000313" key="2">
    <source>
        <dbReference type="Proteomes" id="UP001381693"/>
    </source>
</evidence>
<dbReference type="Gene3D" id="1.20.1070.10">
    <property type="entry name" value="Rhodopsin 7-helix transmembrane proteins"/>
    <property type="match status" value="1"/>
</dbReference>
<organism evidence="1 2">
    <name type="scientific">Halocaridina rubra</name>
    <name type="common">Hawaiian red shrimp</name>
    <dbReference type="NCBI Taxonomy" id="373956"/>
    <lineage>
        <taxon>Eukaryota</taxon>
        <taxon>Metazoa</taxon>
        <taxon>Ecdysozoa</taxon>
        <taxon>Arthropoda</taxon>
        <taxon>Crustacea</taxon>
        <taxon>Multicrustacea</taxon>
        <taxon>Malacostraca</taxon>
        <taxon>Eumalacostraca</taxon>
        <taxon>Eucarida</taxon>
        <taxon>Decapoda</taxon>
        <taxon>Pleocyemata</taxon>
        <taxon>Caridea</taxon>
        <taxon>Atyoidea</taxon>
        <taxon>Atyidae</taxon>
        <taxon>Halocaridina</taxon>
    </lineage>
</organism>
<dbReference type="EMBL" id="JAXCGZ010002277">
    <property type="protein sequence ID" value="KAK7084096.1"/>
    <property type="molecule type" value="Genomic_DNA"/>
</dbReference>
<gene>
    <name evidence="1" type="ORF">SK128_015230</name>
</gene>
<proteinExistence type="predicted"/>
<keyword evidence="2" id="KW-1185">Reference proteome</keyword>
<comment type="caution">
    <text evidence="1">The sequence shown here is derived from an EMBL/GenBank/DDBJ whole genome shotgun (WGS) entry which is preliminary data.</text>
</comment>
<evidence type="ECO:0008006" key="3">
    <source>
        <dbReference type="Google" id="ProtNLM"/>
    </source>
</evidence>